<dbReference type="InterPro" id="IPR018202">
    <property type="entry name" value="Ser_caboxypep_ser_AS"/>
</dbReference>
<keyword evidence="9" id="KW-0325">Glycoprotein</keyword>
<organism evidence="12 13">
    <name type="scientific">Striga hermonthica</name>
    <name type="common">Purple witchweed</name>
    <name type="synonym">Buchnera hermonthica</name>
    <dbReference type="NCBI Taxonomy" id="68872"/>
    <lineage>
        <taxon>Eukaryota</taxon>
        <taxon>Viridiplantae</taxon>
        <taxon>Streptophyta</taxon>
        <taxon>Embryophyta</taxon>
        <taxon>Tracheophyta</taxon>
        <taxon>Spermatophyta</taxon>
        <taxon>Magnoliopsida</taxon>
        <taxon>eudicotyledons</taxon>
        <taxon>Gunneridae</taxon>
        <taxon>Pentapetalae</taxon>
        <taxon>asterids</taxon>
        <taxon>lamiids</taxon>
        <taxon>Lamiales</taxon>
        <taxon>Orobanchaceae</taxon>
        <taxon>Buchnereae</taxon>
        <taxon>Striga</taxon>
    </lineage>
</organism>
<protein>
    <recommendedName>
        <fullName evidence="11">Carboxypeptidase</fullName>
        <ecNumber evidence="11">3.4.16.-</ecNumber>
    </recommendedName>
</protein>
<dbReference type="GO" id="GO:0005773">
    <property type="term" value="C:vacuole"/>
    <property type="evidence" value="ECO:0007669"/>
    <property type="project" value="TreeGrafter"/>
</dbReference>
<evidence type="ECO:0000256" key="3">
    <source>
        <dbReference type="ARBA" id="ARBA00022525"/>
    </source>
</evidence>
<dbReference type="Proteomes" id="UP001153555">
    <property type="component" value="Unassembled WGS sequence"/>
</dbReference>
<comment type="similarity">
    <text evidence="2 11">Belongs to the peptidase S10 family.</text>
</comment>
<evidence type="ECO:0000256" key="6">
    <source>
        <dbReference type="ARBA" id="ARBA00022729"/>
    </source>
</evidence>
<dbReference type="SUPFAM" id="SSF53474">
    <property type="entry name" value="alpha/beta-Hydrolases"/>
    <property type="match status" value="1"/>
</dbReference>
<dbReference type="PROSITE" id="PS00560">
    <property type="entry name" value="CARBOXYPEPT_SER_HIS"/>
    <property type="match status" value="1"/>
</dbReference>
<dbReference type="PANTHER" id="PTHR11802:SF281">
    <property type="entry name" value="CARBOXYPEPTIDASE"/>
    <property type="match status" value="1"/>
</dbReference>
<dbReference type="InterPro" id="IPR001563">
    <property type="entry name" value="Peptidase_S10"/>
</dbReference>
<accession>A0A9N7MQV3</accession>
<keyword evidence="4 11" id="KW-0121">Carboxypeptidase</keyword>
<dbReference type="GO" id="GO:0005576">
    <property type="term" value="C:extracellular region"/>
    <property type="evidence" value="ECO:0007669"/>
    <property type="project" value="UniProtKB-SubCell"/>
</dbReference>
<evidence type="ECO:0000256" key="10">
    <source>
        <dbReference type="ARBA" id="ARBA00037399"/>
    </source>
</evidence>
<dbReference type="PRINTS" id="PR00724">
    <property type="entry name" value="CRBOXYPTASEC"/>
</dbReference>
<keyword evidence="5 11" id="KW-0645">Protease</keyword>
<evidence type="ECO:0000256" key="9">
    <source>
        <dbReference type="ARBA" id="ARBA00023180"/>
    </source>
</evidence>
<dbReference type="PANTHER" id="PTHR11802">
    <property type="entry name" value="SERINE PROTEASE FAMILY S10 SERINE CARBOXYPEPTIDASE"/>
    <property type="match status" value="1"/>
</dbReference>
<dbReference type="AlphaFoldDB" id="A0A9N7MQV3"/>
<sequence>MITKVVCQSKEGDKIASLPGQPNANFLQYSGYINVDESQERYLFYYFVEAETEPNSKPLVLWLNGGPGCSSLGGGGLTENGPFQPSGNVLVRNNCSWNKVANMLYLESPAGVGFSYSTNESFYNYLNDEITARDNLKFLEKWIERFPEFMNRELYITGESYAGHYVPQLASLIIQTKANKFNLKGIAIGNPLLNFSRDYNSRAEFWWSHGLISDSTYNQLTSVCNYSQIVSQYYANTTTPECERVWKLYSSEISNFVDYYDVSLDVCPSPAMLQAQVLDKLKYESKIDVCVEDEANVYLNRKDVQMALHARLRGVNEWSMCSDVVEYYVPDIETPTIDIIGSLVKSNIRALVYSGDQDSIIPLMGTRTLVNQLANQLGLNTTQPYRAWLESKQVAGWTQSYGDYLSYATIRGASHMAPFSQPERSLLMFTSFLAGKSLPVVNE</sequence>
<dbReference type="Gene3D" id="6.10.250.940">
    <property type="match status" value="1"/>
</dbReference>
<dbReference type="Gene3D" id="3.40.50.11320">
    <property type="match status" value="1"/>
</dbReference>
<dbReference type="OrthoDB" id="443318at2759"/>
<dbReference type="GO" id="GO:0006508">
    <property type="term" value="P:proteolysis"/>
    <property type="evidence" value="ECO:0007669"/>
    <property type="project" value="UniProtKB-KW"/>
</dbReference>
<evidence type="ECO:0000313" key="13">
    <source>
        <dbReference type="Proteomes" id="UP001153555"/>
    </source>
</evidence>
<evidence type="ECO:0000256" key="4">
    <source>
        <dbReference type="ARBA" id="ARBA00022645"/>
    </source>
</evidence>
<keyword evidence="7 11" id="KW-0378">Hydrolase</keyword>
<evidence type="ECO:0000313" key="12">
    <source>
        <dbReference type="EMBL" id="CAA0812852.1"/>
    </source>
</evidence>
<keyword evidence="3" id="KW-0964">Secreted</keyword>
<dbReference type="InterPro" id="IPR029058">
    <property type="entry name" value="AB_hydrolase_fold"/>
</dbReference>
<keyword evidence="8" id="KW-1015">Disulfide bond</keyword>
<evidence type="ECO:0000256" key="1">
    <source>
        <dbReference type="ARBA" id="ARBA00004613"/>
    </source>
</evidence>
<evidence type="ECO:0000256" key="8">
    <source>
        <dbReference type="ARBA" id="ARBA00023157"/>
    </source>
</evidence>
<dbReference type="GO" id="GO:0004185">
    <property type="term" value="F:serine-type carboxypeptidase activity"/>
    <property type="evidence" value="ECO:0007669"/>
    <property type="project" value="UniProtKB-UniRule"/>
</dbReference>
<keyword evidence="6" id="KW-0732">Signal</keyword>
<evidence type="ECO:0000256" key="11">
    <source>
        <dbReference type="RuleBase" id="RU361156"/>
    </source>
</evidence>
<dbReference type="InterPro" id="IPR033124">
    <property type="entry name" value="Ser_caboxypep_his_AS"/>
</dbReference>
<dbReference type="FunFam" id="3.40.50.1820:FF:000453">
    <property type="entry name" value="Carboxypeptidase"/>
    <property type="match status" value="1"/>
</dbReference>
<dbReference type="PROSITE" id="PS00131">
    <property type="entry name" value="CARBOXYPEPT_SER_SER"/>
    <property type="match status" value="1"/>
</dbReference>
<dbReference type="FunFam" id="3.40.50.11320:FF:000004">
    <property type="entry name" value="Carboxypeptidase"/>
    <property type="match status" value="1"/>
</dbReference>
<dbReference type="EC" id="3.4.16.-" evidence="11"/>
<gene>
    <name evidence="12" type="ORF">SHERM_13411</name>
</gene>
<comment type="caution">
    <text evidence="12">The sequence shown here is derived from an EMBL/GenBank/DDBJ whole genome shotgun (WGS) entry which is preliminary data.</text>
</comment>
<evidence type="ECO:0000256" key="5">
    <source>
        <dbReference type="ARBA" id="ARBA00022670"/>
    </source>
</evidence>
<dbReference type="EMBL" id="CACSLK010011299">
    <property type="protein sequence ID" value="CAA0812852.1"/>
    <property type="molecule type" value="Genomic_DNA"/>
</dbReference>
<dbReference type="Pfam" id="PF00450">
    <property type="entry name" value="Peptidase_S10"/>
    <property type="match status" value="1"/>
</dbReference>
<name>A0A9N7MQV3_STRHE</name>
<keyword evidence="13" id="KW-1185">Reference proteome</keyword>
<evidence type="ECO:0000256" key="2">
    <source>
        <dbReference type="ARBA" id="ARBA00009431"/>
    </source>
</evidence>
<comment type="subcellular location">
    <subcellularLocation>
        <location evidence="1">Secreted</location>
    </subcellularLocation>
</comment>
<evidence type="ECO:0000256" key="7">
    <source>
        <dbReference type="ARBA" id="ARBA00022801"/>
    </source>
</evidence>
<reference evidence="12" key="1">
    <citation type="submission" date="2019-12" db="EMBL/GenBank/DDBJ databases">
        <authorList>
            <person name="Scholes J."/>
        </authorList>
    </citation>
    <scope>NUCLEOTIDE SEQUENCE</scope>
</reference>
<comment type="function">
    <text evidence="10">Probable carboxypeptidase.</text>
</comment>
<dbReference type="Gene3D" id="3.40.50.1820">
    <property type="entry name" value="alpha/beta hydrolase"/>
    <property type="match status" value="1"/>
</dbReference>
<proteinExistence type="inferred from homology"/>